<dbReference type="CDD" id="cd20540">
    <property type="entry name" value="CYCLIN_CCNY_like"/>
    <property type="match status" value="1"/>
</dbReference>
<evidence type="ECO:0000313" key="2">
    <source>
        <dbReference type="EMBL" id="KAL3779301.1"/>
    </source>
</evidence>
<dbReference type="AlphaFoldDB" id="A0ABD3NWG2"/>
<feature type="region of interest" description="Disordered" evidence="1">
    <location>
        <begin position="1"/>
        <end position="42"/>
    </location>
</feature>
<comment type="caution">
    <text evidence="2">The sequence shown here is derived from an EMBL/GenBank/DDBJ whole genome shotgun (WGS) entry which is preliminary data.</text>
</comment>
<dbReference type="Pfam" id="PF08613">
    <property type="entry name" value="Cyclin"/>
    <property type="match status" value="1"/>
</dbReference>
<reference evidence="2 3" key="1">
    <citation type="submission" date="2024-10" db="EMBL/GenBank/DDBJ databases">
        <title>Updated reference genomes for cyclostephanoid diatoms.</title>
        <authorList>
            <person name="Roberts W.R."/>
            <person name="Alverson A.J."/>
        </authorList>
    </citation>
    <scope>NUCLEOTIDE SEQUENCE [LARGE SCALE GENOMIC DNA]</scope>
    <source>
        <strain evidence="2 3">AJA010-31</strain>
    </source>
</reference>
<dbReference type="InterPro" id="IPR036915">
    <property type="entry name" value="Cyclin-like_sf"/>
</dbReference>
<dbReference type="EMBL" id="JALLPJ020000940">
    <property type="protein sequence ID" value="KAL3779301.1"/>
    <property type="molecule type" value="Genomic_DNA"/>
</dbReference>
<feature type="compositionally biased region" description="Basic and acidic residues" evidence="1">
    <location>
        <begin position="468"/>
        <end position="482"/>
    </location>
</feature>
<feature type="compositionally biased region" description="Basic and acidic residues" evidence="1">
    <location>
        <begin position="77"/>
        <end position="89"/>
    </location>
</feature>
<feature type="region of interest" description="Disordered" evidence="1">
    <location>
        <begin position="211"/>
        <end position="247"/>
    </location>
</feature>
<feature type="region of interest" description="Disordered" evidence="1">
    <location>
        <begin position="376"/>
        <end position="421"/>
    </location>
</feature>
<evidence type="ECO:0008006" key="4">
    <source>
        <dbReference type="Google" id="ProtNLM"/>
    </source>
</evidence>
<feature type="compositionally biased region" description="Low complexity" evidence="1">
    <location>
        <begin position="457"/>
        <end position="467"/>
    </location>
</feature>
<dbReference type="Proteomes" id="UP001530400">
    <property type="component" value="Unassembled WGS sequence"/>
</dbReference>
<feature type="region of interest" description="Disordered" evidence="1">
    <location>
        <begin position="434"/>
        <end position="537"/>
    </location>
</feature>
<keyword evidence="3" id="KW-1185">Reference proteome</keyword>
<dbReference type="PANTHER" id="PTHR14248">
    <property type="entry name" value="CYCLIN Y, ISOFORM A"/>
    <property type="match status" value="1"/>
</dbReference>
<evidence type="ECO:0000256" key="1">
    <source>
        <dbReference type="SAM" id="MobiDB-lite"/>
    </source>
</evidence>
<protein>
    <recommendedName>
        <fullName evidence="4">Cyclin N-terminal domain-containing protein</fullName>
    </recommendedName>
</protein>
<feature type="region of interest" description="Disordered" evidence="1">
    <location>
        <begin position="66"/>
        <end position="125"/>
    </location>
</feature>
<proteinExistence type="predicted"/>
<organism evidence="2 3">
    <name type="scientific">Cyclotella atomus</name>
    <dbReference type="NCBI Taxonomy" id="382360"/>
    <lineage>
        <taxon>Eukaryota</taxon>
        <taxon>Sar</taxon>
        <taxon>Stramenopiles</taxon>
        <taxon>Ochrophyta</taxon>
        <taxon>Bacillariophyta</taxon>
        <taxon>Coscinodiscophyceae</taxon>
        <taxon>Thalassiosirophycidae</taxon>
        <taxon>Stephanodiscales</taxon>
        <taxon>Stephanodiscaceae</taxon>
        <taxon>Cyclotella</taxon>
    </lineage>
</organism>
<sequence length="790" mass="87728">MAAVFRTTRGDKISLAMSPPREEDDASTSPHLNTLIDLKKGNGNAKPEVMIAAEDKAVNMSSLADRNHNSLNGLKHKVNDEETGQHKDQASGTGIDAKAPSCENLNNNSDPNHEAVRRSSSTGQSEYIPAKLAVHTREASVSSIPHMLGRLSFLGIDAELPSTSLDNSVSSSVDLERLVRASSPYSQQQSSATPIGYQTTQQHHVFQFDDRHAPSNSNMASPVGAVQSRNASRNNRAQTYNTPPHHIINSSVANATISPPHKVSQEALNGQSLQHLEDQLQYQLSPGVESIPPDSPCRKGSADIIEPSKYEQEANNKALSSEREPIPYHETRRTRKMAAQPIDFYSAINSLERYNEGSFDNKVLYAKVFGKAGDQSGFPGIPTKAVPLKPSESTDSVADTWSSASSALNGGRRTASQTGDSLHLRLDISTAGEEKVMDGQQPQSNNLESSLKKVVRSKSSSNLSSDALNDRDTSIRKDKPDNRVTIVEGDKPKRRKRREKKVGVFRPTGDAYTPRMGSRPIKYKPAQERESVDKMSSTMGTIQRPNFRDALRRVAIILHQHIVKIERRFETGVRGVDDTGLFKSSRRDEFSEDKFATPRYKCSMVRVPMACPGVVYSMRKIRVDYRTPSTDEIYDFAHQLFKKVQLSSECSIVCLIYVEKLMEVAKVPLVASTWRPIFMCGLLLASKVWQDLSSWNIEFASVYPQFSLEAINRLEVQFLKAIKWDLYISSSLYAKYYFALRSLLEKSGFRDRYNQMVGGIGGIAASEAMKVSKRSEAVKEEAILQLSRSM</sequence>
<dbReference type="InterPro" id="IPR013922">
    <property type="entry name" value="Cyclin_PHO80-like"/>
</dbReference>
<name>A0ABD3NWG2_9STRA</name>
<evidence type="ECO:0000313" key="3">
    <source>
        <dbReference type="Proteomes" id="UP001530400"/>
    </source>
</evidence>
<dbReference type="SUPFAM" id="SSF47954">
    <property type="entry name" value="Cyclin-like"/>
    <property type="match status" value="1"/>
</dbReference>
<dbReference type="Gene3D" id="1.10.472.10">
    <property type="entry name" value="Cyclin-like"/>
    <property type="match status" value="1"/>
</dbReference>
<gene>
    <name evidence="2" type="ORF">ACHAWO_006846</name>
</gene>
<accession>A0ABD3NWG2</accession>
<feature type="compositionally biased region" description="Polar residues" evidence="1">
    <location>
        <begin position="391"/>
        <end position="420"/>
    </location>
</feature>
<feature type="compositionally biased region" description="Polar residues" evidence="1">
    <location>
        <begin position="227"/>
        <end position="247"/>
    </location>
</feature>